<gene>
    <name evidence="1" type="ORF">BN863_34620</name>
</gene>
<sequence>MSFTNKDLDKPQAKVAESPGFCCTANVTYNGDYYTSFTEYVPGYGPEAIAMACSAARASAQRYIDMQMSDAGGQ</sequence>
<accession>T2KSC4</accession>
<protein>
    <submittedName>
        <fullName evidence="1">Uncharacterized protein</fullName>
    </submittedName>
</protein>
<name>T2KSC4_FORAG</name>
<evidence type="ECO:0000313" key="1">
    <source>
        <dbReference type="EMBL" id="CDF81174.1"/>
    </source>
</evidence>
<dbReference type="Proteomes" id="UP000016160">
    <property type="component" value="Chromosome"/>
</dbReference>
<dbReference type="RefSeq" id="WP_038532717.1">
    <property type="nucleotide sequence ID" value="NZ_HG315671.1"/>
</dbReference>
<organism evidence="1 2">
    <name type="scientific">Formosa agariphila (strain DSM 15362 / KCTC 12365 / LMG 23005 / KMM 3901 / M-2Alg 35-1)</name>
    <dbReference type="NCBI Taxonomy" id="1347342"/>
    <lineage>
        <taxon>Bacteria</taxon>
        <taxon>Pseudomonadati</taxon>
        <taxon>Bacteroidota</taxon>
        <taxon>Flavobacteriia</taxon>
        <taxon>Flavobacteriales</taxon>
        <taxon>Flavobacteriaceae</taxon>
        <taxon>Formosa</taxon>
    </lineage>
</organism>
<dbReference type="HOGENOM" id="CLU_2682393_0_0_10"/>
<dbReference type="EMBL" id="HG315671">
    <property type="protein sequence ID" value="CDF81174.1"/>
    <property type="molecule type" value="Genomic_DNA"/>
</dbReference>
<dbReference type="PATRIC" id="fig|1347342.6.peg.3493"/>
<evidence type="ECO:0000313" key="2">
    <source>
        <dbReference type="Proteomes" id="UP000016160"/>
    </source>
</evidence>
<reference evidence="1 2" key="1">
    <citation type="journal article" date="2013" name="Appl. Environ. Microbiol.">
        <title>The genome of the alga-associated marine flavobacterium Formosa agariphila KMM 3901T reveals a broad potential for degradation of algal polysaccharides.</title>
        <authorList>
            <person name="Mann A.J."/>
            <person name="Hahnke R.L."/>
            <person name="Huang S."/>
            <person name="Werner J."/>
            <person name="Xing P."/>
            <person name="Barbeyron T."/>
            <person name="Huettel B."/>
            <person name="Stueber K."/>
            <person name="Reinhardt R."/>
            <person name="Harder J."/>
            <person name="Gloeckner F.O."/>
            <person name="Amann R.I."/>
            <person name="Teeling H."/>
        </authorList>
    </citation>
    <scope>NUCLEOTIDE SEQUENCE [LARGE SCALE GENOMIC DNA]</scope>
    <source>
        <strain evidence="2">DSM 15362 / KCTC 12365 / LMG 23005 / KMM 3901</strain>
    </source>
</reference>
<dbReference type="STRING" id="1347342.BN863_34620"/>
<dbReference type="AlphaFoldDB" id="T2KSC4"/>
<keyword evidence="2" id="KW-1185">Reference proteome</keyword>
<proteinExistence type="predicted"/>